<organism evidence="1 2">
    <name type="scientific">Thermococcus cleftensis (strain DSM 27260 / KACC 17922 / CL1)</name>
    <dbReference type="NCBI Taxonomy" id="163003"/>
    <lineage>
        <taxon>Archaea</taxon>
        <taxon>Methanobacteriati</taxon>
        <taxon>Methanobacteriota</taxon>
        <taxon>Thermococci</taxon>
        <taxon>Thermococcales</taxon>
        <taxon>Thermococcaceae</taxon>
        <taxon>Thermococcus</taxon>
    </lineage>
</organism>
<keyword evidence="2" id="KW-1185">Reference proteome</keyword>
<evidence type="ECO:0000313" key="2">
    <source>
        <dbReference type="Proteomes" id="UP000006064"/>
    </source>
</evidence>
<gene>
    <name evidence="1" type="ORF">CL1_1797</name>
</gene>
<name>I3ZWA9_THECF</name>
<dbReference type="HOGENOM" id="CLU_387653_0_0_2"/>
<proteinExistence type="predicted"/>
<reference evidence="1 2" key="1">
    <citation type="journal article" date="2012" name="J. Bacteriol.">
        <title>Complete Genome Sequence of the Hyperthermophilic Archaeon Thermococcus sp. Strain CL1, Isolated from a Paralvinella sp. Polychaete Worm Collected from a Hydrothermal Vent.</title>
        <authorList>
            <person name="Jung J.H."/>
            <person name="Holden J.F."/>
            <person name="Seo D.H."/>
            <person name="Park K.H."/>
            <person name="Shin H."/>
            <person name="Ryu S."/>
            <person name="Lee J.H."/>
            <person name="Park C.S."/>
        </authorList>
    </citation>
    <scope>NUCLEOTIDE SEQUENCE [LARGE SCALE GENOMIC DNA]</scope>
    <source>
        <strain evidence="2">DSM 27260 / KACC 17922 / CL1</strain>
    </source>
</reference>
<dbReference type="OrthoDB" id="100605at2157"/>
<sequence length="686" mass="76657">MRWDPSIILLAPDDFLVEGLAELLRKAGYAEVGREYKKKGDARLITVIGERENPFQGPERLAVSLLRGKARSEWLKLVLKKYDRAILIVLGGDWPGLEQEGVKVLGPEWLAEAFNRYSIEPPRTLLEKLIGEEESREGVEFREFVLDGPLVEPLDTKNLVEEARKVAAYKYGVSPEASKVKALRLKLRPVYIVSWSRESDSGKALVDGDRVVMKAEGELKGLAMKVLLEDVATVQATEVEIKEAPGPERFVIEEAVRKEWLDLKVVQTRKAYVPEGAELVFEAGRNEVRVHFDFNEGRVWAEAEPLPDEVLLELAGKAVFDATGEEPNVIEATKRSRFTVLRGKTRRYLFEVEINSYSGEVKRVSPVLSEEAVLEILLGKYPDGRIIGIERKPERIVVDLIAEGSVKVLSLEPRTGEVLEERSLSSPVEVLRKALGSVPALDSLELRSCRVTNHQIVRAEFEGRGIKASITYDGSSGEIIEKNVTIERDLAVELALERYPGFKAVFVEESGEGFSITLENERQVVRLLVSREGNLGEMDRFVKGSVVEEIALERIADVEPNPSVEGLRLSDHWEVEFTGSKTFGKLVIHRKTGEVLSFEYQYIESAIAKAFERFVGENYGDSVSIEWVAHNIEEGYASIKGVGGKGTYFAKFNTLTGELLEHDFVPAGGLTSKLRLAQVEGKYTVK</sequence>
<dbReference type="GeneID" id="13037105"/>
<dbReference type="EMBL" id="CP003651">
    <property type="protein sequence ID" value="AFL95993.1"/>
    <property type="molecule type" value="Genomic_DNA"/>
</dbReference>
<dbReference type="RefSeq" id="WP_014789624.1">
    <property type="nucleotide sequence ID" value="NC_018015.1"/>
</dbReference>
<accession>I3ZWA9</accession>
<dbReference type="KEGG" id="thm:CL1_1797"/>
<dbReference type="AlphaFoldDB" id="I3ZWA9"/>
<evidence type="ECO:0000313" key="1">
    <source>
        <dbReference type="EMBL" id="AFL95993.1"/>
    </source>
</evidence>
<dbReference type="Proteomes" id="UP000006064">
    <property type="component" value="Chromosome"/>
</dbReference>
<protein>
    <submittedName>
        <fullName evidence="1">Uncharacterized protein</fullName>
    </submittedName>
</protein>